<keyword evidence="2 5" id="KW-0238">DNA-binding</keyword>
<dbReference type="STRING" id="45067.Llan_2586"/>
<accession>A0A0W0V7C3</accession>
<dbReference type="Pfam" id="PF07883">
    <property type="entry name" value="Cupin_2"/>
    <property type="match status" value="1"/>
</dbReference>
<evidence type="ECO:0000256" key="2">
    <source>
        <dbReference type="ARBA" id="ARBA00023125"/>
    </source>
</evidence>
<dbReference type="PATRIC" id="fig|45067.4.peg.2719"/>
<sequence length="208" mass="23767">MRYNAHYTIVRYNAQPYFGVPMDTMSTHIANTLKSLRQQRGWSLDKTAQETGVSKAMLGQIERQESSPTVATLWKIATGFHVSFSSLLEESKVISQGLIYRSLPPQELFTQEKIRIRTLFPFDEELQCELFVIELLPGCEQLSTPHETGVVEHVIVTEGKMEVLANQRWQPLSQGEGLRFGADQMHGYRNKSDHSACFHNIIHYPLKT</sequence>
<dbReference type="PANTHER" id="PTHR46797">
    <property type="entry name" value="HTH-TYPE TRANSCRIPTIONAL REGULATOR"/>
    <property type="match status" value="1"/>
</dbReference>
<evidence type="ECO:0000256" key="1">
    <source>
        <dbReference type="ARBA" id="ARBA00023015"/>
    </source>
</evidence>
<reference evidence="5 6" key="1">
    <citation type="submission" date="2015-11" db="EMBL/GenBank/DDBJ databases">
        <title>Genomic analysis of 38 Legionella species identifies large and diverse effector repertoires.</title>
        <authorList>
            <person name="Burstein D."/>
            <person name="Amaro F."/>
            <person name="Zusman T."/>
            <person name="Lifshitz Z."/>
            <person name="Cohen O."/>
            <person name="Gilbert J.A."/>
            <person name="Pupko T."/>
            <person name="Shuman H.A."/>
            <person name="Segal G."/>
        </authorList>
    </citation>
    <scope>NUCLEOTIDE SEQUENCE [LARGE SCALE GENOMIC DNA]</scope>
    <source>
        <strain evidence="5 6">ATCC 49751</strain>
    </source>
</reference>
<comment type="caution">
    <text evidence="5">The sequence shown here is derived from an EMBL/GenBank/DDBJ whole genome shotgun (WGS) entry which is preliminary data.</text>
</comment>
<evidence type="ECO:0000259" key="4">
    <source>
        <dbReference type="PROSITE" id="PS50943"/>
    </source>
</evidence>
<protein>
    <submittedName>
        <fullName evidence="5">DNA-binding transcriptional regulator</fullName>
    </submittedName>
</protein>
<keyword evidence="6" id="KW-1185">Reference proteome</keyword>
<dbReference type="EMBL" id="LNYI01000064">
    <property type="protein sequence ID" value="KTD15998.1"/>
    <property type="molecule type" value="Genomic_DNA"/>
</dbReference>
<evidence type="ECO:0000256" key="3">
    <source>
        <dbReference type="ARBA" id="ARBA00023163"/>
    </source>
</evidence>
<proteinExistence type="predicted"/>
<dbReference type="InterPro" id="IPR014710">
    <property type="entry name" value="RmlC-like_jellyroll"/>
</dbReference>
<dbReference type="eggNOG" id="COG1396">
    <property type="taxonomic scope" value="Bacteria"/>
</dbReference>
<name>A0A0W0V7C3_9GAMM</name>
<dbReference type="InterPro" id="IPR001387">
    <property type="entry name" value="Cro/C1-type_HTH"/>
</dbReference>
<dbReference type="InterPro" id="IPR011051">
    <property type="entry name" value="RmlC_Cupin_sf"/>
</dbReference>
<keyword evidence="1" id="KW-0805">Transcription regulation</keyword>
<organism evidence="5 6">
    <name type="scientific">Legionella lansingensis</name>
    <dbReference type="NCBI Taxonomy" id="45067"/>
    <lineage>
        <taxon>Bacteria</taxon>
        <taxon>Pseudomonadati</taxon>
        <taxon>Pseudomonadota</taxon>
        <taxon>Gammaproteobacteria</taxon>
        <taxon>Legionellales</taxon>
        <taxon>Legionellaceae</taxon>
        <taxon>Legionella</taxon>
    </lineage>
</organism>
<evidence type="ECO:0000313" key="6">
    <source>
        <dbReference type="Proteomes" id="UP000054869"/>
    </source>
</evidence>
<dbReference type="Pfam" id="PF01381">
    <property type="entry name" value="HTH_3"/>
    <property type="match status" value="1"/>
</dbReference>
<dbReference type="SUPFAM" id="SSF51182">
    <property type="entry name" value="RmlC-like cupins"/>
    <property type="match status" value="1"/>
</dbReference>
<dbReference type="GO" id="GO:0003677">
    <property type="term" value="F:DNA binding"/>
    <property type="evidence" value="ECO:0007669"/>
    <property type="project" value="UniProtKB-KW"/>
</dbReference>
<gene>
    <name evidence="5" type="primary">ydcN</name>
    <name evidence="5" type="ORF">Llan_2586</name>
</gene>
<dbReference type="PROSITE" id="PS50943">
    <property type="entry name" value="HTH_CROC1"/>
    <property type="match status" value="1"/>
</dbReference>
<dbReference type="PANTHER" id="PTHR46797:SF23">
    <property type="entry name" value="HTH-TYPE TRANSCRIPTIONAL REGULATOR SUTR"/>
    <property type="match status" value="1"/>
</dbReference>
<dbReference type="Gene3D" id="2.60.120.10">
    <property type="entry name" value="Jelly Rolls"/>
    <property type="match status" value="1"/>
</dbReference>
<dbReference type="CDD" id="cd02209">
    <property type="entry name" value="cupin_XRE_C"/>
    <property type="match status" value="1"/>
</dbReference>
<evidence type="ECO:0000313" key="5">
    <source>
        <dbReference type="EMBL" id="KTD15998.1"/>
    </source>
</evidence>
<dbReference type="Proteomes" id="UP000054869">
    <property type="component" value="Unassembled WGS sequence"/>
</dbReference>
<dbReference type="GO" id="GO:0003700">
    <property type="term" value="F:DNA-binding transcription factor activity"/>
    <property type="evidence" value="ECO:0007669"/>
    <property type="project" value="TreeGrafter"/>
</dbReference>
<keyword evidence="3" id="KW-0804">Transcription</keyword>
<feature type="domain" description="HTH cro/C1-type" evidence="4">
    <location>
        <begin position="33"/>
        <end position="87"/>
    </location>
</feature>
<dbReference type="SMART" id="SM00530">
    <property type="entry name" value="HTH_XRE"/>
    <property type="match status" value="1"/>
</dbReference>
<dbReference type="InterPro" id="IPR013096">
    <property type="entry name" value="Cupin_2"/>
</dbReference>
<dbReference type="CDD" id="cd00093">
    <property type="entry name" value="HTH_XRE"/>
    <property type="match status" value="1"/>
</dbReference>
<dbReference type="InterPro" id="IPR010982">
    <property type="entry name" value="Lambda_DNA-bd_dom_sf"/>
</dbReference>
<dbReference type="SUPFAM" id="SSF47413">
    <property type="entry name" value="lambda repressor-like DNA-binding domains"/>
    <property type="match status" value="1"/>
</dbReference>
<dbReference type="InterPro" id="IPR050807">
    <property type="entry name" value="TransReg_Diox_bact_type"/>
</dbReference>
<dbReference type="Gene3D" id="1.10.260.40">
    <property type="entry name" value="lambda repressor-like DNA-binding domains"/>
    <property type="match status" value="1"/>
</dbReference>
<dbReference type="GO" id="GO:0005829">
    <property type="term" value="C:cytosol"/>
    <property type="evidence" value="ECO:0007669"/>
    <property type="project" value="TreeGrafter"/>
</dbReference>
<dbReference type="AlphaFoldDB" id="A0A0W0V7C3"/>